<evidence type="ECO:0000256" key="2">
    <source>
        <dbReference type="ARBA" id="ARBA00009721"/>
    </source>
</evidence>
<dbReference type="GO" id="GO:0009072">
    <property type="term" value="P:aromatic amino acid metabolic process"/>
    <property type="evidence" value="ECO:0007669"/>
    <property type="project" value="InterPro"/>
</dbReference>
<keyword evidence="3 5" id="KW-0663">Pyridoxal phosphate</keyword>
<dbReference type="RefSeq" id="WP_060687073.1">
    <property type="nucleotide sequence ID" value="NZ_LGKN01000003.1"/>
</dbReference>
<comment type="cofactor">
    <cofactor evidence="1 5">
        <name>pyridoxal 5'-phosphate</name>
        <dbReference type="ChEBI" id="CHEBI:597326"/>
    </cofactor>
</comment>
<dbReference type="EMBL" id="LGKN01000003">
    <property type="protein sequence ID" value="KPL89084.1"/>
    <property type="molecule type" value="Genomic_DNA"/>
</dbReference>
<name>A0A0P6XZW2_9CHLR</name>
<dbReference type="NCBIfam" id="NF009709">
    <property type="entry name" value="PRK13238.1"/>
    <property type="match status" value="1"/>
</dbReference>
<evidence type="ECO:0000256" key="4">
    <source>
        <dbReference type="ARBA" id="ARBA00023239"/>
    </source>
</evidence>
<sequence length="464" mass="51846">MHYLPEPFRIKMVEPIRLLPREERLAALQRAGYNLFGLRSDEVFIDLLTDSGTGAMSQAQWAALMQGDESYAGARSFYRLRDAIRDIFGFRFFVPTHQGRAAEHILCQLLVKPGDKIPSNMHFDTTEGNIRARGAEPVNLVIDAARDPQSTHPFKGNMDVDKLRRFIEETGVERIPFGMITITNNAGGGQPVSMQNLREVAAVYHEYGIPFFIDACRFAENAWFIKQREPGYADKAPIEIAREMFALADGATMSAKKDAIVNIGGFLAMNDEALYERAQQELILREGFPTYGGLAGRDLDAMAVGLYEALDEAYLAYRTGQVRYLAEQLQAANVPIVQPPGGHAVYVDARRLLPHIPQAHFPAQALAVALYLEAGVRGVEIGSVMFAHEDPETGEMVYPALELVRLALPRRVYTQSHLDYVVDALGRLAAQPERVRGLRMTFAPRLLRHFTARFEPVEEAVLMP</sequence>
<keyword evidence="4" id="KW-0456">Lyase</keyword>
<protein>
    <submittedName>
        <fullName evidence="7">Tryptophanase</fullName>
    </submittedName>
</protein>
<dbReference type="InterPro" id="IPR001597">
    <property type="entry name" value="ArAA_b-elim_lyase/Thr_aldolase"/>
</dbReference>
<gene>
    <name evidence="7" type="ORF">SE16_00620</name>
</gene>
<accession>A0A0P6XZW2</accession>
<evidence type="ECO:0000256" key="3">
    <source>
        <dbReference type="ARBA" id="ARBA00022898"/>
    </source>
</evidence>
<dbReference type="PIRSF" id="PIRSF001386">
    <property type="entry name" value="Trpase"/>
    <property type="match status" value="1"/>
</dbReference>
<dbReference type="AlphaFoldDB" id="A0A0P6XZW2"/>
<dbReference type="PANTHER" id="PTHR32325:SF4">
    <property type="entry name" value="TRYPTOPHANASE"/>
    <property type="match status" value="1"/>
</dbReference>
<comment type="similarity">
    <text evidence="2">Belongs to the beta-eliminating lyase family.</text>
</comment>
<dbReference type="Pfam" id="PF01212">
    <property type="entry name" value="Beta_elim_lyase"/>
    <property type="match status" value="1"/>
</dbReference>
<comment type="caution">
    <text evidence="7">The sequence shown here is derived from an EMBL/GenBank/DDBJ whole genome shotgun (WGS) entry which is preliminary data.</text>
</comment>
<dbReference type="SMR" id="A0A0P6XZW2"/>
<dbReference type="PANTHER" id="PTHR32325">
    <property type="entry name" value="BETA-ELIMINATING LYASE-LIKE PROTEIN-RELATED"/>
    <property type="match status" value="1"/>
</dbReference>
<dbReference type="SUPFAM" id="SSF53383">
    <property type="entry name" value="PLP-dependent transferases"/>
    <property type="match status" value="1"/>
</dbReference>
<proteinExistence type="inferred from homology"/>
<dbReference type="Gene3D" id="3.40.640.10">
    <property type="entry name" value="Type I PLP-dependent aspartate aminotransferase-like (Major domain)"/>
    <property type="match status" value="1"/>
</dbReference>
<evidence type="ECO:0000259" key="6">
    <source>
        <dbReference type="Pfam" id="PF01212"/>
    </source>
</evidence>
<dbReference type="GO" id="GO:0016830">
    <property type="term" value="F:carbon-carbon lyase activity"/>
    <property type="evidence" value="ECO:0007669"/>
    <property type="project" value="InterPro"/>
</dbReference>
<reference evidence="7 8" key="1">
    <citation type="submission" date="2015-07" db="EMBL/GenBank/DDBJ databases">
        <title>Whole genome sequence of Ardenticatena maritima DSM 23922.</title>
        <authorList>
            <person name="Hemp J."/>
            <person name="Ward L.M."/>
            <person name="Pace L.A."/>
            <person name="Fischer W.W."/>
        </authorList>
    </citation>
    <scope>NUCLEOTIDE SEQUENCE [LARGE SCALE GENOMIC DNA]</scope>
    <source>
        <strain evidence="7 8">110S</strain>
    </source>
</reference>
<feature type="modified residue" description="N6-(pyridoxal phosphate)lysine" evidence="5">
    <location>
        <position position="257"/>
    </location>
</feature>
<dbReference type="Gene3D" id="3.90.1150.10">
    <property type="entry name" value="Aspartate Aminotransferase, domain 1"/>
    <property type="match status" value="1"/>
</dbReference>
<dbReference type="InterPro" id="IPR015422">
    <property type="entry name" value="PyrdxlP-dep_Trfase_small"/>
</dbReference>
<dbReference type="InterPro" id="IPR015421">
    <property type="entry name" value="PyrdxlP-dep_Trfase_major"/>
</dbReference>
<feature type="domain" description="Aromatic amino acid beta-eliminating lyase/threonine aldolase" evidence="6">
    <location>
        <begin position="46"/>
        <end position="423"/>
    </location>
</feature>
<evidence type="ECO:0000256" key="5">
    <source>
        <dbReference type="PIRSR" id="PIRSR611166-50"/>
    </source>
</evidence>
<evidence type="ECO:0000313" key="7">
    <source>
        <dbReference type="EMBL" id="KPL89084.1"/>
    </source>
</evidence>
<evidence type="ECO:0000256" key="1">
    <source>
        <dbReference type="ARBA" id="ARBA00001933"/>
    </source>
</evidence>
<evidence type="ECO:0000313" key="8">
    <source>
        <dbReference type="Proteomes" id="UP000050502"/>
    </source>
</evidence>
<dbReference type="InterPro" id="IPR011166">
    <property type="entry name" value="Beta-eliminating_lyase"/>
</dbReference>
<dbReference type="CDD" id="cd00617">
    <property type="entry name" value="Tnase_like"/>
    <property type="match status" value="1"/>
</dbReference>
<dbReference type="Proteomes" id="UP000050502">
    <property type="component" value="Unassembled WGS sequence"/>
</dbReference>
<dbReference type="PATRIC" id="fig|872965.6.peg.62"/>
<dbReference type="InterPro" id="IPR015424">
    <property type="entry name" value="PyrdxlP-dep_Trfase"/>
</dbReference>
<organism evidence="7 8">
    <name type="scientific">Ardenticatena maritima</name>
    <dbReference type="NCBI Taxonomy" id="872965"/>
    <lineage>
        <taxon>Bacteria</taxon>
        <taxon>Bacillati</taxon>
        <taxon>Chloroflexota</taxon>
        <taxon>Ardenticatenia</taxon>
        <taxon>Ardenticatenales</taxon>
        <taxon>Ardenticatenaceae</taxon>
        <taxon>Ardenticatena</taxon>
    </lineage>
</organism>